<keyword evidence="3" id="KW-1185">Reference proteome</keyword>
<feature type="region of interest" description="Disordered" evidence="1">
    <location>
        <begin position="326"/>
        <end position="348"/>
    </location>
</feature>
<sequence length="348" mass="37429">MLEDATRKLVHERDSLCSASRLLTALPSVMNLLKEKAVRYSATVNSLSKTANENAQTTGQFTKALGTFLPALKSGSTSGVIEHKRELMNRQSESALANAASVLAITDKVLGNVKSTNDTVGEPLNALHARLGRIRENVKGICGAERARKPEERCDVSSKNVAAEAMNDITALFHSDLTSVSEFEKLRASLVSISTEWKEVTRQLNEADKKIRAVEASLAPIKKEVEESKKSCVDVLTGKQGELCAVMVHLDALKKCHSSLDAHANKALCDALRAQQRGIRTCGEVKTAHKDIRRFVGASAKIEKAVAESIEACETAKVVAAEKDEEAQATAGGACGHAETAVGERRRA</sequence>
<dbReference type="AlphaFoldDB" id="F9WPF3"/>
<evidence type="ECO:0000313" key="3">
    <source>
        <dbReference type="Proteomes" id="UP000009027"/>
    </source>
</evidence>
<reference evidence="2 3" key="1">
    <citation type="journal article" date="2012" name="Proc. Natl. Acad. Sci. U.S.A.">
        <title>Antigenic diversity is generated by distinct evolutionary mechanisms in African trypanosome species.</title>
        <authorList>
            <person name="Jackson A.P."/>
            <person name="Berry A."/>
            <person name="Aslett M."/>
            <person name="Allison H.C."/>
            <person name="Burton P."/>
            <person name="Vavrova-Anderson J."/>
            <person name="Brown R."/>
            <person name="Browne H."/>
            <person name="Corton N."/>
            <person name="Hauser H."/>
            <person name="Gamble J."/>
            <person name="Gilderthorp R."/>
            <person name="Marcello L."/>
            <person name="McQuillan J."/>
            <person name="Otto T.D."/>
            <person name="Quail M.A."/>
            <person name="Sanders M.J."/>
            <person name="van Tonder A."/>
            <person name="Ginger M.L."/>
            <person name="Field M.C."/>
            <person name="Barry J.D."/>
            <person name="Hertz-Fowler C."/>
            <person name="Berriman M."/>
        </authorList>
    </citation>
    <scope>NUCLEOTIDE SEQUENCE</scope>
    <source>
        <strain evidence="2 3">Y486</strain>
    </source>
</reference>
<dbReference type="VEuPathDB" id="TriTrypDB:TvY486_0021310"/>
<dbReference type="Proteomes" id="UP000009027">
    <property type="component" value="Unassembled WGS sequence"/>
</dbReference>
<protein>
    <submittedName>
        <fullName evidence="2">Uncharacterized protein</fullName>
    </submittedName>
</protein>
<gene>
    <name evidence="2" type="ORF">TvY486_0021310</name>
</gene>
<accession>F9WPF3</accession>
<organism evidence="2 3">
    <name type="scientific">Trypanosoma vivax (strain Y486)</name>
    <dbReference type="NCBI Taxonomy" id="1055687"/>
    <lineage>
        <taxon>Eukaryota</taxon>
        <taxon>Discoba</taxon>
        <taxon>Euglenozoa</taxon>
        <taxon>Kinetoplastea</taxon>
        <taxon>Metakinetoplastina</taxon>
        <taxon>Trypanosomatida</taxon>
        <taxon>Trypanosomatidae</taxon>
        <taxon>Trypanosoma</taxon>
        <taxon>Duttonella</taxon>
    </lineage>
</organism>
<evidence type="ECO:0000313" key="2">
    <source>
        <dbReference type="EMBL" id="CCD19430.1"/>
    </source>
</evidence>
<evidence type="ECO:0000256" key="1">
    <source>
        <dbReference type="SAM" id="MobiDB-lite"/>
    </source>
</evidence>
<name>F9WPF3_TRYVY</name>
<dbReference type="EMBL" id="CAEX01003407">
    <property type="protein sequence ID" value="CCD19430.1"/>
    <property type="molecule type" value="Genomic_DNA"/>
</dbReference>
<proteinExistence type="predicted"/>